<accession>A0A0F6RD62</accession>
<dbReference type="HOGENOM" id="CLU_029243_1_1_6"/>
<evidence type="ECO:0000256" key="13">
    <source>
        <dbReference type="ARBA" id="ARBA00023316"/>
    </source>
</evidence>
<feature type="transmembrane region" description="Helical" evidence="16">
    <location>
        <begin position="65"/>
        <end position="85"/>
    </location>
</feature>
<dbReference type="KEGG" id="kge:TQ33_1699"/>
<evidence type="ECO:0000256" key="9">
    <source>
        <dbReference type="ARBA" id="ARBA00022984"/>
    </source>
</evidence>
<dbReference type="GO" id="GO:0015648">
    <property type="term" value="F:lipid-linked peptidoglycan transporter activity"/>
    <property type="evidence" value="ECO:0007669"/>
    <property type="project" value="TreeGrafter"/>
</dbReference>
<dbReference type="RefSeq" id="WP_046561687.1">
    <property type="nucleotide sequence ID" value="NZ_CP010975.1"/>
</dbReference>
<evidence type="ECO:0000256" key="7">
    <source>
        <dbReference type="ARBA" id="ARBA00022692"/>
    </source>
</evidence>
<dbReference type="Pfam" id="PF01098">
    <property type="entry name" value="FTSW_RODA_SPOVE"/>
    <property type="match status" value="1"/>
</dbReference>
<dbReference type="STRING" id="914150.TQ33_1699"/>
<comment type="similarity">
    <text evidence="14 16">Belongs to the SEDS family. FtsW subfamily.</text>
</comment>
<dbReference type="Proteomes" id="UP000034071">
    <property type="component" value="Chromosome"/>
</dbReference>
<feature type="transmembrane region" description="Helical" evidence="16">
    <location>
        <begin position="183"/>
        <end position="200"/>
    </location>
</feature>
<feature type="transmembrane region" description="Helical" evidence="16">
    <location>
        <begin position="205"/>
        <end position="222"/>
    </location>
</feature>
<evidence type="ECO:0000256" key="2">
    <source>
        <dbReference type="ARBA" id="ARBA00004752"/>
    </source>
</evidence>
<keyword evidence="3 16" id="KW-1003">Cell membrane</keyword>
<evidence type="ECO:0000256" key="16">
    <source>
        <dbReference type="HAMAP-Rule" id="MF_00913"/>
    </source>
</evidence>
<dbReference type="GO" id="GO:0032153">
    <property type="term" value="C:cell division site"/>
    <property type="evidence" value="ECO:0007669"/>
    <property type="project" value="UniProtKB-UniRule"/>
</dbReference>
<organism evidence="17 18">
    <name type="scientific">Kangiella geojedonensis</name>
    <dbReference type="NCBI Taxonomy" id="914150"/>
    <lineage>
        <taxon>Bacteria</taxon>
        <taxon>Pseudomonadati</taxon>
        <taxon>Pseudomonadota</taxon>
        <taxon>Gammaproteobacteria</taxon>
        <taxon>Kangiellales</taxon>
        <taxon>Kangiellaceae</taxon>
        <taxon>Kangiella</taxon>
    </lineage>
</organism>
<evidence type="ECO:0000256" key="4">
    <source>
        <dbReference type="ARBA" id="ARBA00022618"/>
    </source>
</evidence>
<comment type="subcellular location">
    <subcellularLocation>
        <location evidence="16">Cell inner membrane</location>
        <topology evidence="16">Multi-pass membrane protein</topology>
    </subcellularLocation>
    <subcellularLocation>
        <location evidence="1">Cell membrane</location>
        <topology evidence="1">Multi-pass membrane protein</topology>
    </subcellularLocation>
    <text evidence="16">Localizes to the division septum.</text>
</comment>
<comment type="catalytic activity">
    <reaction evidence="15 16">
        <text>[GlcNAc-(1-&gt;4)-Mur2Ac(oyl-L-Ala-gamma-D-Glu-L-Lys-D-Ala-D-Ala)](n)-di-trans,octa-cis-undecaprenyl diphosphate + beta-D-GlcNAc-(1-&gt;4)-Mur2Ac(oyl-L-Ala-gamma-D-Glu-L-Lys-D-Ala-D-Ala)-di-trans,octa-cis-undecaprenyl diphosphate = [GlcNAc-(1-&gt;4)-Mur2Ac(oyl-L-Ala-gamma-D-Glu-L-Lys-D-Ala-D-Ala)](n+1)-di-trans,octa-cis-undecaprenyl diphosphate + di-trans,octa-cis-undecaprenyl diphosphate + H(+)</text>
        <dbReference type="Rhea" id="RHEA:23708"/>
        <dbReference type="Rhea" id="RHEA-COMP:9602"/>
        <dbReference type="Rhea" id="RHEA-COMP:9603"/>
        <dbReference type="ChEBI" id="CHEBI:15378"/>
        <dbReference type="ChEBI" id="CHEBI:58405"/>
        <dbReference type="ChEBI" id="CHEBI:60033"/>
        <dbReference type="ChEBI" id="CHEBI:78435"/>
        <dbReference type="EC" id="2.4.99.28"/>
    </reaction>
</comment>
<feature type="transmembrane region" description="Helical" evidence="16">
    <location>
        <begin position="29"/>
        <end position="53"/>
    </location>
</feature>
<keyword evidence="10 16" id="KW-1133">Transmembrane helix</keyword>
<evidence type="ECO:0000256" key="15">
    <source>
        <dbReference type="ARBA" id="ARBA00049902"/>
    </source>
</evidence>
<protein>
    <recommendedName>
        <fullName evidence="16">Probable peptidoglycan glycosyltransferase FtsW</fullName>
        <shortName evidence="16">PGT</shortName>
        <ecNumber evidence="16">2.4.99.28</ecNumber>
    </recommendedName>
    <alternativeName>
        <fullName evidence="16">Cell division protein FtsW</fullName>
    </alternativeName>
    <alternativeName>
        <fullName evidence="16">Cell wall polymerase</fullName>
    </alternativeName>
    <alternativeName>
        <fullName evidence="16">Peptidoglycan polymerase</fullName>
        <shortName evidence="16">PG polymerase</shortName>
    </alternativeName>
</protein>
<keyword evidence="6 16" id="KW-0808">Transferase</keyword>
<proteinExistence type="inferred from homology"/>
<keyword evidence="4 16" id="KW-0132">Cell division</keyword>
<dbReference type="EMBL" id="CP010975">
    <property type="protein sequence ID" value="AKE52641.1"/>
    <property type="molecule type" value="Genomic_DNA"/>
</dbReference>
<dbReference type="InterPro" id="IPR001182">
    <property type="entry name" value="FtsW/RodA"/>
</dbReference>
<evidence type="ECO:0000256" key="10">
    <source>
        <dbReference type="ARBA" id="ARBA00022989"/>
    </source>
</evidence>
<reference evidence="17 18" key="1">
    <citation type="submission" date="2015-02" db="EMBL/GenBank/DDBJ databases">
        <title>Complete genome sequence of Kangiella geojedonensis strain YCS-5T.</title>
        <authorList>
            <person name="Kim K.M."/>
        </authorList>
    </citation>
    <scope>NUCLEOTIDE SEQUENCE [LARGE SCALE GENOMIC DNA]</scope>
    <source>
        <strain evidence="17 18">YCS-5</strain>
    </source>
</reference>
<comment type="function">
    <text evidence="16">Peptidoglycan polymerase that is essential for cell division.</text>
</comment>
<dbReference type="PATRIC" id="fig|914150.5.peg.1720"/>
<dbReference type="NCBIfam" id="TIGR02614">
    <property type="entry name" value="ftsW"/>
    <property type="match status" value="1"/>
</dbReference>
<dbReference type="UniPathway" id="UPA00219"/>
<comment type="pathway">
    <text evidence="2 16">Cell wall biogenesis; peptidoglycan biosynthesis.</text>
</comment>
<evidence type="ECO:0000256" key="8">
    <source>
        <dbReference type="ARBA" id="ARBA00022960"/>
    </source>
</evidence>
<evidence type="ECO:0000313" key="17">
    <source>
        <dbReference type="EMBL" id="AKE52641.1"/>
    </source>
</evidence>
<evidence type="ECO:0000256" key="11">
    <source>
        <dbReference type="ARBA" id="ARBA00023136"/>
    </source>
</evidence>
<dbReference type="GO" id="GO:0008360">
    <property type="term" value="P:regulation of cell shape"/>
    <property type="evidence" value="ECO:0007669"/>
    <property type="project" value="UniProtKB-KW"/>
</dbReference>
<dbReference type="EC" id="2.4.99.28" evidence="16"/>
<evidence type="ECO:0000256" key="3">
    <source>
        <dbReference type="ARBA" id="ARBA00022475"/>
    </source>
</evidence>
<dbReference type="GO" id="GO:0043093">
    <property type="term" value="P:FtsZ-dependent cytokinesis"/>
    <property type="evidence" value="ECO:0007669"/>
    <property type="project" value="UniProtKB-UniRule"/>
</dbReference>
<dbReference type="GO" id="GO:0009252">
    <property type="term" value="P:peptidoglycan biosynthetic process"/>
    <property type="evidence" value="ECO:0007669"/>
    <property type="project" value="UniProtKB-UniRule"/>
</dbReference>
<dbReference type="AlphaFoldDB" id="A0A0F6RD62"/>
<feature type="transmembrane region" description="Helical" evidence="16">
    <location>
        <begin position="281"/>
        <end position="306"/>
    </location>
</feature>
<dbReference type="PANTHER" id="PTHR30474:SF2">
    <property type="entry name" value="PEPTIDOGLYCAN GLYCOSYLTRANSFERASE FTSW-RELATED"/>
    <property type="match status" value="1"/>
</dbReference>
<evidence type="ECO:0000256" key="12">
    <source>
        <dbReference type="ARBA" id="ARBA00023306"/>
    </source>
</evidence>
<keyword evidence="13 16" id="KW-0961">Cell wall biogenesis/degradation</keyword>
<name>A0A0F6RD62_9GAMM</name>
<feature type="transmembrane region" description="Helical" evidence="16">
    <location>
        <begin position="160"/>
        <end position="177"/>
    </location>
</feature>
<sequence length="408" mass="45458">MTNIIQVLRLNDFVEQLKLSDPRTRLDPWLLGPVIALLAIGVVMVASSSMPYAEDHMNGNEFHFLIRHCIYLCIAVTAAIFALQLDTRFWQENGPKFLVLGVLLLVAVLFIGREVNGSKRWIGVGPLTIQPAELMKFFIVIYLAGYLVRRSDELQTQIRGFIKPLVVLGLVVAFLLLQPDFGTSAVIVATALAMMFLAGARLWQFITLTGFVGIVMGLVAWQEPYRMKRLTSFLDPWADQFGSGYQLVQSLIAFGRGDWFGAGLGNSVQKLSYLPEAHTDFVFAVFAEEFGFIGVALVIVLFAIIFMKSLSIGRRALKMEHYFAAYMSYGFGFWLSLQALINIGVASGSLPTKGLTLPFISYGGNSLIVSCVAIAVLLRVDFEVRRKEHEYSSAKQSYRGRSQGERHE</sequence>
<keyword evidence="5 16" id="KW-0328">Glycosyltransferase</keyword>
<keyword evidence="11 16" id="KW-0472">Membrane</keyword>
<evidence type="ECO:0000256" key="14">
    <source>
        <dbReference type="ARBA" id="ARBA00038053"/>
    </source>
</evidence>
<feature type="transmembrane region" description="Helical" evidence="16">
    <location>
        <begin position="97"/>
        <end position="115"/>
    </location>
</feature>
<dbReference type="GO" id="GO:0005886">
    <property type="term" value="C:plasma membrane"/>
    <property type="evidence" value="ECO:0007669"/>
    <property type="project" value="UniProtKB-SubCell"/>
</dbReference>
<evidence type="ECO:0000256" key="1">
    <source>
        <dbReference type="ARBA" id="ARBA00004651"/>
    </source>
</evidence>
<feature type="transmembrane region" description="Helical" evidence="16">
    <location>
        <begin position="326"/>
        <end position="347"/>
    </location>
</feature>
<keyword evidence="18" id="KW-1185">Reference proteome</keyword>
<keyword evidence="16" id="KW-0997">Cell inner membrane</keyword>
<keyword evidence="12 16" id="KW-0131">Cell cycle</keyword>
<dbReference type="GO" id="GO:0071555">
    <property type="term" value="P:cell wall organization"/>
    <property type="evidence" value="ECO:0007669"/>
    <property type="project" value="UniProtKB-KW"/>
</dbReference>
<keyword evidence="8 16" id="KW-0133">Cell shape</keyword>
<feature type="transmembrane region" description="Helical" evidence="16">
    <location>
        <begin position="127"/>
        <end position="148"/>
    </location>
</feature>
<gene>
    <name evidence="16" type="primary">ftsW</name>
    <name evidence="17" type="ORF">TQ33_1699</name>
</gene>
<keyword evidence="7 16" id="KW-0812">Transmembrane</keyword>
<dbReference type="HAMAP" id="MF_00913">
    <property type="entry name" value="PGT_FtsW_proteobact"/>
    <property type="match status" value="1"/>
</dbReference>
<keyword evidence="9 16" id="KW-0573">Peptidoglycan synthesis</keyword>
<evidence type="ECO:0000313" key="18">
    <source>
        <dbReference type="Proteomes" id="UP000034071"/>
    </source>
</evidence>
<evidence type="ECO:0000256" key="5">
    <source>
        <dbReference type="ARBA" id="ARBA00022676"/>
    </source>
</evidence>
<dbReference type="PANTHER" id="PTHR30474">
    <property type="entry name" value="CELL CYCLE PROTEIN"/>
    <property type="match status" value="1"/>
</dbReference>
<evidence type="ECO:0000256" key="6">
    <source>
        <dbReference type="ARBA" id="ARBA00022679"/>
    </source>
</evidence>
<feature type="transmembrane region" description="Helical" evidence="16">
    <location>
        <begin position="359"/>
        <end position="378"/>
    </location>
</feature>
<dbReference type="InterPro" id="IPR013437">
    <property type="entry name" value="FtsW"/>
</dbReference>
<dbReference type="GO" id="GO:0008955">
    <property type="term" value="F:peptidoglycan glycosyltransferase activity"/>
    <property type="evidence" value="ECO:0007669"/>
    <property type="project" value="UniProtKB-UniRule"/>
</dbReference>
<dbReference type="OrthoDB" id="9768187at2"/>